<dbReference type="EMBL" id="JANIBM010000006">
    <property type="protein sequence ID" value="MCQ8181012.1"/>
    <property type="molecule type" value="Genomic_DNA"/>
</dbReference>
<feature type="region of interest" description="Disordered" evidence="1">
    <location>
        <begin position="496"/>
        <end position="523"/>
    </location>
</feature>
<evidence type="ECO:0000313" key="5">
    <source>
        <dbReference type="Proteomes" id="UP001524569"/>
    </source>
</evidence>
<gene>
    <name evidence="4" type="ORF">NP603_07825</name>
</gene>
<feature type="domain" description="Schlafen AlbA-2" evidence="2">
    <location>
        <begin position="19"/>
        <end position="140"/>
    </location>
</feature>
<feature type="domain" description="Filamentation induced by cAMP protein Fic-like C-terminal" evidence="3">
    <location>
        <begin position="431"/>
        <end position="492"/>
    </location>
</feature>
<dbReference type="Pfam" id="PF21247">
    <property type="entry name" value="Fic-like_C"/>
    <property type="match status" value="1"/>
</dbReference>
<dbReference type="RefSeq" id="WP_051669797.1">
    <property type="nucleotide sequence ID" value="NZ_JANIBM010000006.1"/>
</dbReference>
<dbReference type="PANTHER" id="PTHR30595:SF6">
    <property type="entry name" value="SCHLAFEN ALBA-2 DOMAIN-CONTAINING PROTEIN"/>
    <property type="match status" value="1"/>
</dbReference>
<dbReference type="InterPro" id="IPR038461">
    <property type="entry name" value="Schlafen_AlbA_2_dom_sf"/>
</dbReference>
<dbReference type="Proteomes" id="UP001524569">
    <property type="component" value="Unassembled WGS sequence"/>
</dbReference>
<proteinExistence type="predicted"/>
<name>A0ABT1UFK6_9GAMM</name>
<comment type="caution">
    <text evidence="4">The sequence shown here is derived from an EMBL/GenBank/DDBJ whole genome shotgun (WGS) entry which is preliminary data.</text>
</comment>
<evidence type="ECO:0000256" key="1">
    <source>
        <dbReference type="SAM" id="MobiDB-lite"/>
    </source>
</evidence>
<dbReference type="InterPro" id="IPR049514">
    <property type="entry name" value="Fic-like_C"/>
</dbReference>
<evidence type="ECO:0000259" key="3">
    <source>
        <dbReference type="Pfam" id="PF21247"/>
    </source>
</evidence>
<dbReference type="InterPro" id="IPR007421">
    <property type="entry name" value="Schlafen_AlbA_2_dom"/>
</dbReference>
<feature type="compositionally biased region" description="Basic and acidic residues" evidence="1">
    <location>
        <begin position="506"/>
        <end position="523"/>
    </location>
</feature>
<evidence type="ECO:0000259" key="2">
    <source>
        <dbReference type="Pfam" id="PF04326"/>
    </source>
</evidence>
<organism evidence="4 5">
    <name type="scientific">Methylomonas aurea</name>
    <dbReference type="NCBI Taxonomy" id="2952224"/>
    <lineage>
        <taxon>Bacteria</taxon>
        <taxon>Pseudomonadati</taxon>
        <taxon>Pseudomonadota</taxon>
        <taxon>Gammaproteobacteria</taxon>
        <taxon>Methylococcales</taxon>
        <taxon>Methylococcaceae</taxon>
        <taxon>Methylomonas</taxon>
    </lineage>
</organism>
<evidence type="ECO:0000313" key="4">
    <source>
        <dbReference type="EMBL" id="MCQ8181012.1"/>
    </source>
</evidence>
<reference evidence="4 5" key="1">
    <citation type="submission" date="2022-07" db="EMBL/GenBank/DDBJ databases">
        <title>Methylomonas rivi sp. nov., Methylomonas rosea sp. nov., Methylomonas aureus sp. nov. and Methylomonas subterranea sp. nov., four novel methanotrophs isolated from a freshwater creek and the deep terrestrial subsurface.</title>
        <authorList>
            <person name="Abin C."/>
            <person name="Sankaranarayanan K."/>
            <person name="Garner C."/>
            <person name="Sindelar R."/>
            <person name="Kotary K."/>
            <person name="Garner R."/>
            <person name="Barclay S."/>
            <person name="Lawson P."/>
            <person name="Krumholz L."/>
        </authorList>
    </citation>
    <scope>NUCLEOTIDE SEQUENCE [LARGE SCALE GENOMIC DNA]</scope>
    <source>
        <strain evidence="4 5">SURF-1</strain>
    </source>
</reference>
<dbReference type="Gene3D" id="3.30.950.30">
    <property type="entry name" value="Schlafen, AAA domain"/>
    <property type="match status" value="1"/>
</dbReference>
<dbReference type="Gene3D" id="3.30.565.60">
    <property type="match status" value="1"/>
</dbReference>
<dbReference type="Pfam" id="PF13749">
    <property type="entry name" value="HATPase_c_4"/>
    <property type="match status" value="1"/>
</dbReference>
<keyword evidence="5" id="KW-1185">Reference proteome</keyword>
<sequence>MADLNVRTNNLQSLLSSGEWNDAEFKEARNALPKSAFETVSAFANTHGGWLVLGIKQDGEQFEIRGVDEPDKIQNDFLSVLHADNKVNHDLDITEHRHDVDGKIVLAFHVAENPRSRKPVYLDGDIRRTFIRKGGGDYKAQPRDIERMLRDANADRWDGHPFTRVDLDEALHGGSLKWSRDRFHAANPGFDVEQPHLDFLYDWGYLIKDGGRLLPTNACIGLFGSLRAVRNLLPRPILDVQFLGYGRRDEMPETRWIDRLVCEENILQSWQQLLAKYLFFMPKTFRDIDPATLERRDAPAGFRVFREAAMNLLLHQDYGDHSRKAVIRFFTDGIELWNPGDSFGDDDRLLEPGEKEVRNPAIAMALRRIDMCEQAGTGLRMMRREWQALGHAEPVYTNDRARKAFELFLPDEGSRRITDTTPEVTGEVAGEVERVIRAVVGEMSRMQIQTALGLKGEEHFRSAYLKPALTAGVIEMTLPDKPTSRMQRYRLTELGKAIRQRSMSTSKDHDPGPTDTDLKGNTE</sequence>
<dbReference type="InterPro" id="IPR038475">
    <property type="entry name" value="RecG_C_sf"/>
</dbReference>
<dbReference type="PANTHER" id="PTHR30595">
    <property type="entry name" value="GLPR-RELATED TRANSCRIPTIONAL REPRESSOR"/>
    <property type="match status" value="1"/>
</dbReference>
<protein>
    <submittedName>
        <fullName evidence="4">DNA binding domain-containing protein</fullName>
    </submittedName>
</protein>
<accession>A0ABT1UFK6</accession>
<dbReference type="Pfam" id="PF04326">
    <property type="entry name" value="SLFN_AlbA_2"/>
    <property type="match status" value="1"/>
</dbReference>